<dbReference type="SUPFAM" id="SSF51197">
    <property type="entry name" value="Clavaminate synthase-like"/>
    <property type="match status" value="1"/>
</dbReference>
<name>A0A200QNG3_MACCD</name>
<dbReference type="PROSITE" id="PS51471">
    <property type="entry name" value="FE2OG_OXY"/>
    <property type="match status" value="1"/>
</dbReference>
<comment type="similarity">
    <text evidence="2 7">Belongs to the iron/ascorbate-dependent oxidoreductase family.</text>
</comment>
<keyword evidence="10" id="KW-1185">Reference proteome</keyword>
<dbReference type="GO" id="GO:0046872">
    <property type="term" value="F:metal ion binding"/>
    <property type="evidence" value="ECO:0007669"/>
    <property type="project" value="UniProtKB-KW"/>
</dbReference>
<evidence type="ECO:0000256" key="6">
    <source>
        <dbReference type="ARBA" id="ARBA00023004"/>
    </source>
</evidence>
<dbReference type="InParanoid" id="A0A200QNG3"/>
<dbReference type="InterPro" id="IPR026992">
    <property type="entry name" value="DIOX_N"/>
</dbReference>
<evidence type="ECO:0000313" key="10">
    <source>
        <dbReference type="Proteomes" id="UP000195402"/>
    </source>
</evidence>
<dbReference type="GO" id="GO:0009805">
    <property type="term" value="P:coumarin biosynthetic process"/>
    <property type="evidence" value="ECO:0007669"/>
    <property type="project" value="UniProtKB-ARBA"/>
</dbReference>
<dbReference type="InterPro" id="IPR050295">
    <property type="entry name" value="Plant_2OG-oxidoreductases"/>
</dbReference>
<accession>A0A200QNG3</accession>
<dbReference type="OMA" id="KHAAHTF"/>
<dbReference type="Pfam" id="PF03171">
    <property type="entry name" value="2OG-FeII_Oxy"/>
    <property type="match status" value="1"/>
</dbReference>
<feature type="domain" description="Fe2OG dioxygenase" evidence="8">
    <location>
        <begin position="221"/>
        <end position="324"/>
    </location>
</feature>
<dbReference type="GO" id="GO:0051213">
    <property type="term" value="F:dioxygenase activity"/>
    <property type="evidence" value="ECO:0007669"/>
    <property type="project" value="UniProtKB-KW"/>
</dbReference>
<evidence type="ECO:0000256" key="3">
    <source>
        <dbReference type="ARBA" id="ARBA00022723"/>
    </source>
</evidence>
<keyword evidence="5 7" id="KW-0560">Oxidoreductase</keyword>
<dbReference type="Gene3D" id="2.60.120.330">
    <property type="entry name" value="B-lactam Antibiotic, Isopenicillin N Synthase, Chain"/>
    <property type="match status" value="1"/>
</dbReference>
<evidence type="ECO:0000256" key="7">
    <source>
        <dbReference type="RuleBase" id="RU003682"/>
    </source>
</evidence>
<reference evidence="9 10" key="1">
    <citation type="journal article" date="2017" name="Mol. Plant">
        <title>The Genome of Medicinal Plant Macleaya cordata Provides New Insights into Benzylisoquinoline Alkaloids Metabolism.</title>
        <authorList>
            <person name="Liu X."/>
            <person name="Liu Y."/>
            <person name="Huang P."/>
            <person name="Ma Y."/>
            <person name="Qing Z."/>
            <person name="Tang Q."/>
            <person name="Cao H."/>
            <person name="Cheng P."/>
            <person name="Zheng Y."/>
            <person name="Yuan Z."/>
            <person name="Zhou Y."/>
            <person name="Liu J."/>
            <person name="Tang Z."/>
            <person name="Zhuo Y."/>
            <person name="Zhang Y."/>
            <person name="Yu L."/>
            <person name="Huang J."/>
            <person name="Yang P."/>
            <person name="Peng Q."/>
            <person name="Zhang J."/>
            <person name="Jiang W."/>
            <person name="Zhang Z."/>
            <person name="Lin K."/>
            <person name="Ro D.K."/>
            <person name="Chen X."/>
            <person name="Xiong X."/>
            <person name="Shang Y."/>
            <person name="Huang S."/>
            <person name="Zeng J."/>
        </authorList>
    </citation>
    <scope>NUCLEOTIDE SEQUENCE [LARGE SCALE GENOMIC DNA]</scope>
    <source>
        <strain evidence="10">cv. BLH2017</strain>
        <tissue evidence="9">Root</tissue>
    </source>
</reference>
<dbReference type="Pfam" id="PF14226">
    <property type="entry name" value="DIOX_N"/>
    <property type="match status" value="1"/>
</dbReference>
<gene>
    <name evidence="9" type="ORF">BVC80_8767g12</name>
</gene>
<dbReference type="Proteomes" id="UP000195402">
    <property type="component" value="Unassembled WGS sequence"/>
</dbReference>
<evidence type="ECO:0000256" key="1">
    <source>
        <dbReference type="ARBA" id="ARBA00001961"/>
    </source>
</evidence>
<evidence type="ECO:0000256" key="4">
    <source>
        <dbReference type="ARBA" id="ARBA00022964"/>
    </source>
</evidence>
<keyword evidence="3 7" id="KW-0479">Metal-binding</keyword>
<dbReference type="FunFam" id="2.60.120.330:FF:000023">
    <property type="entry name" value="Feruloyl CoA ortho-hydroxylase 1"/>
    <property type="match status" value="1"/>
</dbReference>
<comment type="caution">
    <text evidence="9">The sequence shown here is derived from an EMBL/GenBank/DDBJ whole genome shotgun (WGS) entry which is preliminary data.</text>
</comment>
<evidence type="ECO:0000313" key="9">
    <source>
        <dbReference type="EMBL" id="OVA11977.1"/>
    </source>
</evidence>
<evidence type="ECO:0000256" key="5">
    <source>
        <dbReference type="ARBA" id="ARBA00023002"/>
    </source>
</evidence>
<dbReference type="InterPro" id="IPR027443">
    <property type="entry name" value="IPNS-like_sf"/>
</dbReference>
<keyword evidence="4 9" id="KW-0223">Dioxygenase</keyword>
<dbReference type="OrthoDB" id="288590at2759"/>
<proteinExistence type="inferred from homology"/>
<organism evidence="9 10">
    <name type="scientific">Macleaya cordata</name>
    <name type="common">Five-seeded plume-poppy</name>
    <name type="synonym">Bocconia cordata</name>
    <dbReference type="NCBI Taxonomy" id="56857"/>
    <lineage>
        <taxon>Eukaryota</taxon>
        <taxon>Viridiplantae</taxon>
        <taxon>Streptophyta</taxon>
        <taxon>Embryophyta</taxon>
        <taxon>Tracheophyta</taxon>
        <taxon>Spermatophyta</taxon>
        <taxon>Magnoliopsida</taxon>
        <taxon>Ranunculales</taxon>
        <taxon>Papaveraceae</taxon>
        <taxon>Papaveroideae</taxon>
        <taxon>Macleaya</taxon>
    </lineage>
</organism>
<sequence>MGGIDFESSSPNSGNIEKESDVFEFVVKNGHGVKGLADTGLTTVPPRYIHPPQERIDRKDTIDSTPYLGPPIDISGLLELGGENKDEISKTLCAAAEKLGFFQVVNHGVSHEVMENAKRAAHIFFNLPREKKVPYLRENSPCPHVHYGTSFSPEAEKSLEWKDYLSMVYINDDEEVQKFWPTECRDAALAYLKSASKMIHGILSALLRGLGVDIDESTILSYSDARAVNMNFYPPCPNPELTVGVGRHSDLAALTILLQDDIGGLFVKAENKGWIEIPPVEDALVINVGDTLEILSNGKYKSAEHRALASTTRARVSVPIFVSPIPPTTIGPLPGLPEKHGKTVYRQLLFGEYKDNYFKGAHQGKATLDFAKVSN</sequence>
<comment type="cofactor">
    <cofactor evidence="1">
        <name>L-ascorbate</name>
        <dbReference type="ChEBI" id="CHEBI:38290"/>
    </cofactor>
</comment>
<dbReference type="AlphaFoldDB" id="A0A200QNG3"/>
<keyword evidence="6 7" id="KW-0408">Iron</keyword>
<dbReference type="InterPro" id="IPR005123">
    <property type="entry name" value="Oxoglu/Fe-dep_dioxygenase_dom"/>
</dbReference>
<dbReference type="STRING" id="56857.A0A200QNG3"/>
<protein>
    <submittedName>
        <fullName evidence="9">Oxoglutarate/iron-dependent dioxygenase</fullName>
    </submittedName>
</protein>
<dbReference type="InterPro" id="IPR044861">
    <property type="entry name" value="IPNS-like_FE2OG_OXY"/>
</dbReference>
<evidence type="ECO:0000256" key="2">
    <source>
        <dbReference type="ARBA" id="ARBA00008056"/>
    </source>
</evidence>
<dbReference type="PANTHER" id="PTHR47991">
    <property type="entry name" value="OXOGLUTARATE/IRON-DEPENDENT DIOXYGENASE"/>
    <property type="match status" value="1"/>
</dbReference>
<evidence type="ECO:0000259" key="8">
    <source>
        <dbReference type="PROSITE" id="PS51471"/>
    </source>
</evidence>
<dbReference type="EMBL" id="MVGT01001452">
    <property type="protein sequence ID" value="OVA11977.1"/>
    <property type="molecule type" value="Genomic_DNA"/>
</dbReference>